<dbReference type="PANTHER" id="PTHR34477:SF1">
    <property type="entry name" value="UPF0213 PROTEIN YHBQ"/>
    <property type="match status" value="1"/>
</dbReference>
<reference evidence="3 4" key="1">
    <citation type="submission" date="2022-02" db="EMBL/GenBank/DDBJ databases">
        <title>Genome sequence data of Kingella unionensis sp. nov. strain CICC 24913 (CCUG 75125).</title>
        <authorList>
            <person name="Xiao M."/>
        </authorList>
    </citation>
    <scope>NUCLEOTIDE SEQUENCE [LARGE SCALE GENOMIC DNA]</scope>
    <source>
        <strain evidence="3 4">CICC 24913</strain>
    </source>
</reference>
<comment type="similarity">
    <text evidence="1">Belongs to the UPF0213 family.</text>
</comment>
<dbReference type="EMBL" id="JAKOOW010000002">
    <property type="protein sequence ID" value="MCG6503093.1"/>
    <property type="molecule type" value="Genomic_DNA"/>
</dbReference>
<evidence type="ECO:0000313" key="4">
    <source>
        <dbReference type="Proteomes" id="UP001298424"/>
    </source>
</evidence>
<keyword evidence="4" id="KW-1185">Reference proteome</keyword>
<dbReference type="RefSeq" id="WP_238745103.1">
    <property type="nucleotide sequence ID" value="NZ_JAKOOW010000002.1"/>
</dbReference>
<dbReference type="InterPro" id="IPR000305">
    <property type="entry name" value="GIY-YIG_endonuc"/>
</dbReference>
<organism evidence="3 4">
    <name type="scientific">Kingella pumchi</name>
    <dbReference type="NCBI Taxonomy" id="2779506"/>
    <lineage>
        <taxon>Bacteria</taxon>
        <taxon>Pseudomonadati</taxon>
        <taxon>Pseudomonadota</taxon>
        <taxon>Betaproteobacteria</taxon>
        <taxon>Neisseriales</taxon>
        <taxon>Neisseriaceae</taxon>
        <taxon>Kingella</taxon>
    </lineage>
</organism>
<gene>
    <name evidence="3" type="ORF">MB824_01045</name>
</gene>
<evidence type="ECO:0000256" key="1">
    <source>
        <dbReference type="ARBA" id="ARBA00007435"/>
    </source>
</evidence>
<evidence type="ECO:0000313" key="3">
    <source>
        <dbReference type="EMBL" id="MCG6503093.1"/>
    </source>
</evidence>
<dbReference type="CDD" id="cd10456">
    <property type="entry name" value="GIY-YIG_UPF0213"/>
    <property type="match status" value="1"/>
</dbReference>
<evidence type="ECO:0000259" key="2">
    <source>
        <dbReference type="PROSITE" id="PS50164"/>
    </source>
</evidence>
<accession>A0ABS9NJX9</accession>
<feature type="domain" description="GIY-YIG" evidence="2">
    <location>
        <begin position="11"/>
        <end position="87"/>
    </location>
</feature>
<name>A0ABS9NJX9_9NEIS</name>
<dbReference type="SUPFAM" id="SSF82771">
    <property type="entry name" value="GIY-YIG endonuclease"/>
    <property type="match status" value="1"/>
</dbReference>
<dbReference type="InterPro" id="IPR035901">
    <property type="entry name" value="GIY-YIG_endonuc_sf"/>
</dbReference>
<comment type="caution">
    <text evidence="3">The sequence shown here is derived from an EMBL/GenBank/DDBJ whole genome shotgun (WGS) entry which is preliminary data.</text>
</comment>
<dbReference type="InterPro" id="IPR050190">
    <property type="entry name" value="UPF0213_domain"/>
</dbReference>
<dbReference type="Pfam" id="PF01541">
    <property type="entry name" value="GIY-YIG"/>
    <property type="match status" value="1"/>
</dbReference>
<dbReference type="PROSITE" id="PS50164">
    <property type="entry name" value="GIY_YIG"/>
    <property type="match status" value="1"/>
</dbReference>
<sequence>MNTTDTVSGCGRWFLYLLACGDGSLYCGICTDPARRLGEHRSGRGARYTRSRGAGEMRLIGCCFDRSAALRAEARVKKLPRQAKLALWAAAESRAVAAA</sequence>
<dbReference type="Gene3D" id="3.40.1440.10">
    <property type="entry name" value="GIY-YIG endonuclease"/>
    <property type="match status" value="1"/>
</dbReference>
<dbReference type="Proteomes" id="UP001298424">
    <property type="component" value="Unassembled WGS sequence"/>
</dbReference>
<proteinExistence type="inferred from homology"/>
<dbReference type="PANTHER" id="PTHR34477">
    <property type="entry name" value="UPF0213 PROTEIN YHBQ"/>
    <property type="match status" value="1"/>
</dbReference>
<protein>
    <submittedName>
        <fullName evidence="3">GIY-YIG nuclease family protein</fullName>
    </submittedName>
</protein>